<dbReference type="InterPro" id="IPR043128">
    <property type="entry name" value="Rev_trsase/Diguanyl_cyclase"/>
</dbReference>
<dbReference type="Pfam" id="PF17919">
    <property type="entry name" value="RT_RNaseH_2"/>
    <property type="match status" value="1"/>
</dbReference>
<organism evidence="6 7">
    <name type="scientific">Trichogramma brassicae</name>
    <dbReference type="NCBI Taxonomy" id="86971"/>
    <lineage>
        <taxon>Eukaryota</taxon>
        <taxon>Metazoa</taxon>
        <taxon>Ecdysozoa</taxon>
        <taxon>Arthropoda</taxon>
        <taxon>Hexapoda</taxon>
        <taxon>Insecta</taxon>
        <taxon>Pterygota</taxon>
        <taxon>Neoptera</taxon>
        <taxon>Endopterygota</taxon>
        <taxon>Hymenoptera</taxon>
        <taxon>Apocrita</taxon>
        <taxon>Proctotrupomorpha</taxon>
        <taxon>Chalcidoidea</taxon>
        <taxon>Trichogrammatidae</taxon>
        <taxon>Trichogramma</taxon>
    </lineage>
</organism>
<sequence>MRSLSTPSNIATPQLHKEVTSRRIIDKRLREGIIEPSASPMNSPIWIVPKKPGPDGTPKWRIVIDFRELNKKTIGDAYPSSEHNRDYGPAGRSVTVRNVRQFLGMPGYIADSSKISLKLRKPLHDLTKRKGVKFEWKDAHEDSFQTLKKRLTTHRPDPHLPRFRQTVHANTDASDLAIAAVLSQEKDGFDHPVGYLSRVLNKAEVNYSTTEKECLAALYAMYHYPPYLLGRPFTLVADHHEPLNWMHNRHRVTKWGDVMYKRTMPTICPRNDEPRESPVKVSTLRPVAFRCPATAARIGLRELELGVTRAYSPAGEYSQKGTKLLVRSLSWSTRECSLGLPYSTASRVRRGALWRLLLQLFPGATYEFEFFRVWPVRSVLALGGGSSFSVIDLPN</sequence>
<keyword evidence="3" id="KW-0255">Endonuclease</keyword>
<dbReference type="PANTHER" id="PTHR33064">
    <property type="entry name" value="POL PROTEIN"/>
    <property type="match status" value="1"/>
</dbReference>
<dbReference type="Proteomes" id="UP000479190">
    <property type="component" value="Unassembled WGS sequence"/>
</dbReference>
<evidence type="ECO:0000259" key="5">
    <source>
        <dbReference type="Pfam" id="PF17919"/>
    </source>
</evidence>
<dbReference type="InterPro" id="IPR041577">
    <property type="entry name" value="RT_RNaseH_2"/>
</dbReference>
<feature type="domain" description="Reverse transcriptase/retrotransposon-derived protein RNase H-like" evidence="5">
    <location>
        <begin position="136"/>
        <end position="235"/>
    </location>
</feature>
<keyword evidence="1" id="KW-0808">Transferase</keyword>
<proteinExistence type="predicted"/>
<dbReference type="OrthoDB" id="10063667at2759"/>
<keyword evidence="2" id="KW-0540">Nuclease</keyword>
<evidence type="ECO:0000256" key="3">
    <source>
        <dbReference type="ARBA" id="ARBA00022759"/>
    </source>
</evidence>
<gene>
    <name evidence="6" type="ORF">TBRA_LOCUS14768</name>
</gene>
<accession>A0A6H5J436</accession>
<dbReference type="GO" id="GO:0004519">
    <property type="term" value="F:endonuclease activity"/>
    <property type="evidence" value="ECO:0007669"/>
    <property type="project" value="UniProtKB-KW"/>
</dbReference>
<dbReference type="Gene3D" id="3.30.70.270">
    <property type="match status" value="1"/>
</dbReference>
<dbReference type="GO" id="GO:0003964">
    <property type="term" value="F:RNA-directed DNA polymerase activity"/>
    <property type="evidence" value="ECO:0007669"/>
    <property type="project" value="UniProtKB-KW"/>
</dbReference>
<dbReference type="PANTHER" id="PTHR33064:SF37">
    <property type="entry name" value="RIBONUCLEASE H"/>
    <property type="match status" value="1"/>
</dbReference>
<dbReference type="InterPro" id="IPR043502">
    <property type="entry name" value="DNA/RNA_pol_sf"/>
</dbReference>
<keyword evidence="4" id="KW-0695">RNA-directed DNA polymerase</keyword>
<keyword evidence="3" id="KW-0378">Hydrolase</keyword>
<evidence type="ECO:0000256" key="1">
    <source>
        <dbReference type="ARBA" id="ARBA00022695"/>
    </source>
</evidence>
<keyword evidence="7" id="KW-1185">Reference proteome</keyword>
<name>A0A6H5J436_9HYME</name>
<reference evidence="6 7" key="1">
    <citation type="submission" date="2020-02" db="EMBL/GenBank/DDBJ databases">
        <authorList>
            <person name="Ferguson B K."/>
        </authorList>
    </citation>
    <scope>NUCLEOTIDE SEQUENCE [LARGE SCALE GENOMIC DNA]</scope>
</reference>
<protein>
    <recommendedName>
        <fullName evidence="5">Reverse transcriptase/retrotransposon-derived protein RNase H-like domain-containing protein</fullName>
    </recommendedName>
</protein>
<evidence type="ECO:0000256" key="2">
    <source>
        <dbReference type="ARBA" id="ARBA00022722"/>
    </source>
</evidence>
<dbReference type="CDD" id="cd09274">
    <property type="entry name" value="RNase_HI_RT_Ty3"/>
    <property type="match status" value="1"/>
</dbReference>
<evidence type="ECO:0000256" key="4">
    <source>
        <dbReference type="ARBA" id="ARBA00022918"/>
    </source>
</evidence>
<evidence type="ECO:0000313" key="6">
    <source>
        <dbReference type="EMBL" id="CAB0043180.1"/>
    </source>
</evidence>
<evidence type="ECO:0000313" key="7">
    <source>
        <dbReference type="Proteomes" id="UP000479190"/>
    </source>
</evidence>
<dbReference type="InterPro" id="IPR051320">
    <property type="entry name" value="Viral_Replic_Matur_Polypro"/>
</dbReference>
<dbReference type="FunFam" id="3.10.20.370:FF:000001">
    <property type="entry name" value="Retrovirus-related Pol polyprotein from transposon 17.6-like protein"/>
    <property type="match status" value="1"/>
</dbReference>
<dbReference type="Gene3D" id="3.10.10.10">
    <property type="entry name" value="HIV Type 1 Reverse Transcriptase, subunit A, domain 1"/>
    <property type="match status" value="1"/>
</dbReference>
<dbReference type="EMBL" id="CADCXV010001278">
    <property type="protein sequence ID" value="CAB0043180.1"/>
    <property type="molecule type" value="Genomic_DNA"/>
</dbReference>
<dbReference type="AlphaFoldDB" id="A0A6H5J436"/>
<keyword evidence="1" id="KW-0548">Nucleotidyltransferase</keyword>
<dbReference type="SUPFAM" id="SSF56672">
    <property type="entry name" value="DNA/RNA polymerases"/>
    <property type="match status" value="1"/>
</dbReference>